<comment type="cofactor">
    <cofactor evidence="2 12">
        <name>FAD</name>
        <dbReference type="ChEBI" id="CHEBI:57692"/>
    </cofactor>
</comment>
<dbReference type="InterPro" id="IPR039261">
    <property type="entry name" value="FNR_nucleotide-bd"/>
</dbReference>
<feature type="binding site" evidence="12">
    <location>
        <begin position="411"/>
        <end position="414"/>
    </location>
    <ligand>
        <name>FAD</name>
        <dbReference type="ChEBI" id="CHEBI:57692"/>
    </ligand>
</feature>
<dbReference type="InterPro" id="IPR017927">
    <property type="entry name" value="FAD-bd_FR_type"/>
</dbReference>
<dbReference type="GO" id="GO:0005739">
    <property type="term" value="C:mitochondrion"/>
    <property type="evidence" value="ECO:0007669"/>
    <property type="project" value="UniProtKB-SubCell"/>
</dbReference>
<comment type="catalytic activity">
    <reaction evidence="9">
        <text>2 oxidized [2Fe-2S]-[protein] + NADPH = 2 reduced [2Fe-2S]-[protein] + NADP(+) + H(+)</text>
        <dbReference type="Rhea" id="RHEA:67716"/>
        <dbReference type="Rhea" id="RHEA-COMP:17327"/>
        <dbReference type="Rhea" id="RHEA-COMP:17328"/>
        <dbReference type="ChEBI" id="CHEBI:15378"/>
        <dbReference type="ChEBI" id="CHEBI:33737"/>
        <dbReference type="ChEBI" id="CHEBI:33738"/>
        <dbReference type="ChEBI" id="CHEBI:57783"/>
        <dbReference type="ChEBI" id="CHEBI:58349"/>
    </reaction>
    <physiologicalReaction direction="left-to-right" evidence="9">
        <dbReference type="Rhea" id="RHEA:67717"/>
    </physiologicalReaction>
</comment>
<dbReference type="SUPFAM" id="SSF63380">
    <property type="entry name" value="Riboflavin synthase domain-like"/>
    <property type="match status" value="1"/>
</dbReference>
<evidence type="ECO:0000256" key="3">
    <source>
        <dbReference type="ARBA" id="ARBA00022490"/>
    </source>
</evidence>
<proteinExistence type="inferred from homology"/>
<dbReference type="GO" id="GO:0016226">
    <property type="term" value="P:iron-sulfur cluster assembly"/>
    <property type="evidence" value="ECO:0007669"/>
    <property type="project" value="UniProtKB-UniRule"/>
</dbReference>
<comment type="function">
    <text evidence="12">NADPH-dependent reductase which is a central component of the cytosolic iron-sulfur (Fe-S) protein assembly (CIA) machinery. Transfers electrons from NADPH via its FAD and FMN prosthetic groups to the [2Fe-2S] cluster of DRE2, another key component of the CIA machinery. In turn, this reduced cluster provides electrons for assembly of cytosolic iron-sulfur cluster proteins. Positively controls H(2)O(2)-induced cell death.</text>
</comment>
<evidence type="ECO:0000256" key="11">
    <source>
        <dbReference type="ARBA" id="ARBA00063044"/>
    </source>
</evidence>
<dbReference type="PROSITE" id="PS51384">
    <property type="entry name" value="FAD_FR"/>
    <property type="match status" value="1"/>
</dbReference>
<dbReference type="FunFam" id="3.40.50.360:FF:000015">
    <property type="entry name" value="NADPH-dependent diflavin oxidoreductase 1"/>
    <property type="match status" value="1"/>
</dbReference>
<feature type="binding site" evidence="12">
    <location>
        <begin position="514"/>
        <end position="518"/>
    </location>
    <ligand>
        <name>NADP(+)</name>
        <dbReference type="ChEBI" id="CHEBI:58349"/>
    </ligand>
</feature>
<organism evidence="15 16">
    <name type="scientific">Phascolomyces articulosus</name>
    <dbReference type="NCBI Taxonomy" id="60185"/>
    <lineage>
        <taxon>Eukaryota</taxon>
        <taxon>Fungi</taxon>
        <taxon>Fungi incertae sedis</taxon>
        <taxon>Mucoromycota</taxon>
        <taxon>Mucoromycotina</taxon>
        <taxon>Mucoromycetes</taxon>
        <taxon>Mucorales</taxon>
        <taxon>Lichtheimiaceae</taxon>
        <taxon>Phascolomyces</taxon>
    </lineage>
</organism>
<feature type="binding site" evidence="12">
    <location>
        <position position="453"/>
    </location>
    <ligand>
        <name>NADP(+)</name>
        <dbReference type="ChEBI" id="CHEBI:58349"/>
    </ligand>
</feature>
<dbReference type="PANTHER" id="PTHR19384">
    <property type="entry name" value="NITRIC OXIDE SYNTHASE-RELATED"/>
    <property type="match status" value="1"/>
</dbReference>
<keyword evidence="12" id="KW-0496">Mitochondrion</keyword>
<dbReference type="PRINTS" id="PR00371">
    <property type="entry name" value="FPNCR"/>
</dbReference>
<reference evidence="15" key="1">
    <citation type="journal article" date="2022" name="IScience">
        <title>Evolution of zygomycete secretomes and the origins of terrestrial fungal ecologies.</title>
        <authorList>
            <person name="Chang Y."/>
            <person name="Wang Y."/>
            <person name="Mondo S."/>
            <person name="Ahrendt S."/>
            <person name="Andreopoulos W."/>
            <person name="Barry K."/>
            <person name="Beard J."/>
            <person name="Benny G.L."/>
            <person name="Blankenship S."/>
            <person name="Bonito G."/>
            <person name="Cuomo C."/>
            <person name="Desiro A."/>
            <person name="Gervers K.A."/>
            <person name="Hundley H."/>
            <person name="Kuo A."/>
            <person name="LaButti K."/>
            <person name="Lang B.F."/>
            <person name="Lipzen A."/>
            <person name="O'Donnell K."/>
            <person name="Pangilinan J."/>
            <person name="Reynolds N."/>
            <person name="Sandor L."/>
            <person name="Smith M.E."/>
            <person name="Tsang A."/>
            <person name="Grigoriev I.V."/>
            <person name="Stajich J.E."/>
            <person name="Spatafora J.W."/>
        </authorList>
    </citation>
    <scope>NUCLEOTIDE SEQUENCE</scope>
    <source>
        <strain evidence="15">RSA 2281</strain>
    </source>
</reference>
<evidence type="ECO:0000256" key="6">
    <source>
        <dbReference type="ARBA" id="ARBA00022827"/>
    </source>
</evidence>
<evidence type="ECO:0000256" key="9">
    <source>
        <dbReference type="ARBA" id="ARBA00052174"/>
    </source>
</evidence>
<dbReference type="HAMAP" id="MF_03178">
    <property type="entry name" value="NDOR1"/>
    <property type="match status" value="1"/>
</dbReference>
<dbReference type="GO" id="GO:0160246">
    <property type="term" value="F:NADPH-iron-sulfur [2Fe-2S] protein oxidoreductase activity"/>
    <property type="evidence" value="ECO:0007669"/>
    <property type="project" value="InterPro"/>
</dbReference>
<comment type="subcellular location">
    <subcellularLocation>
        <location evidence="12">Cytoplasm</location>
    </subcellularLocation>
    <subcellularLocation>
        <location evidence="12">Mitochondrion</location>
    </subcellularLocation>
    <text evidence="12">Relocalizes to mitochondria after H(2)O(2) exposure.</text>
</comment>
<evidence type="ECO:0000259" key="14">
    <source>
        <dbReference type="PROSITE" id="PS51384"/>
    </source>
</evidence>
<dbReference type="Gene3D" id="3.40.50.360">
    <property type="match status" value="1"/>
</dbReference>
<dbReference type="GO" id="GO:0010181">
    <property type="term" value="F:FMN binding"/>
    <property type="evidence" value="ECO:0007669"/>
    <property type="project" value="UniProtKB-UniRule"/>
</dbReference>
<keyword evidence="16" id="KW-1185">Reference proteome</keyword>
<evidence type="ECO:0000256" key="12">
    <source>
        <dbReference type="HAMAP-Rule" id="MF_03178"/>
    </source>
</evidence>
<dbReference type="InterPro" id="IPR029039">
    <property type="entry name" value="Flavoprotein-like_sf"/>
</dbReference>
<comment type="cofactor">
    <cofactor evidence="1 12">
        <name>FMN</name>
        <dbReference type="ChEBI" id="CHEBI:58210"/>
    </cofactor>
</comment>
<dbReference type="InterPro" id="IPR001433">
    <property type="entry name" value="OxRdtase_FAD/NAD-bd"/>
</dbReference>
<dbReference type="Gene3D" id="3.40.50.80">
    <property type="entry name" value="Nucleotide-binding domain of ferredoxin-NADP reductase (FNR) module"/>
    <property type="match status" value="1"/>
</dbReference>
<evidence type="ECO:0000259" key="13">
    <source>
        <dbReference type="PROSITE" id="PS50902"/>
    </source>
</evidence>
<evidence type="ECO:0000256" key="10">
    <source>
        <dbReference type="ARBA" id="ARBA00059862"/>
    </source>
</evidence>
<reference evidence="15" key="2">
    <citation type="submission" date="2023-02" db="EMBL/GenBank/DDBJ databases">
        <authorList>
            <consortium name="DOE Joint Genome Institute"/>
            <person name="Mondo S.J."/>
            <person name="Chang Y."/>
            <person name="Wang Y."/>
            <person name="Ahrendt S."/>
            <person name="Andreopoulos W."/>
            <person name="Barry K."/>
            <person name="Beard J."/>
            <person name="Benny G.L."/>
            <person name="Blankenship S."/>
            <person name="Bonito G."/>
            <person name="Cuomo C."/>
            <person name="Desiro A."/>
            <person name="Gervers K.A."/>
            <person name="Hundley H."/>
            <person name="Kuo A."/>
            <person name="LaButti K."/>
            <person name="Lang B.F."/>
            <person name="Lipzen A."/>
            <person name="O'Donnell K."/>
            <person name="Pangilinan J."/>
            <person name="Reynolds N."/>
            <person name="Sandor L."/>
            <person name="Smith M.W."/>
            <person name="Tsang A."/>
            <person name="Grigoriev I.V."/>
            <person name="Stajich J.E."/>
            <person name="Spatafora J.W."/>
        </authorList>
    </citation>
    <scope>NUCLEOTIDE SEQUENCE</scope>
    <source>
        <strain evidence="15">RSA 2281</strain>
    </source>
</reference>
<protein>
    <recommendedName>
        <fullName evidence="12">NADPH-dependent diflavin oxidoreductase 1</fullName>
        <ecNumber evidence="12">1.18.1.-</ecNumber>
    </recommendedName>
    <alternativeName>
        <fullName evidence="12">NADPH-dependent FMN and FAD-containing oxidoreductase</fullName>
    </alternativeName>
</protein>
<comment type="similarity">
    <text evidence="12">Belongs to the NADPH-dependent diflavin oxidoreductase NDOR1 family.</text>
</comment>
<keyword evidence="3 12" id="KW-0963">Cytoplasm</keyword>
<comment type="similarity">
    <text evidence="12">In the N-terminal section; belongs to the flavodoxin family.</text>
</comment>
<dbReference type="FunFam" id="1.20.990.10:FF:000008">
    <property type="entry name" value="NADPH-dependent diflavin oxidoreductase 1"/>
    <property type="match status" value="1"/>
</dbReference>
<dbReference type="GO" id="GO:0005829">
    <property type="term" value="C:cytosol"/>
    <property type="evidence" value="ECO:0007669"/>
    <property type="project" value="UniProtKB-ARBA"/>
</dbReference>
<evidence type="ECO:0000313" key="15">
    <source>
        <dbReference type="EMBL" id="KAI9260725.1"/>
    </source>
</evidence>
<comment type="subunit">
    <text evidence="12">Interacts with DRE2; as part of the cytosolic iron-sulfur (Fe-S) protein assembly (CIA) machinery.</text>
</comment>
<comment type="similarity">
    <text evidence="12">In the C-terminal section; belongs to the flavoprotein pyridine nucleotide cytochrome reductase family.</text>
</comment>
<feature type="binding site" evidence="12">
    <location>
        <position position="134"/>
    </location>
    <ligand>
        <name>FMN</name>
        <dbReference type="ChEBI" id="CHEBI:58210"/>
    </ligand>
</feature>
<evidence type="ECO:0000256" key="2">
    <source>
        <dbReference type="ARBA" id="ARBA00001974"/>
    </source>
</evidence>
<dbReference type="InterPro" id="IPR001094">
    <property type="entry name" value="Flavdoxin-like"/>
</dbReference>
<keyword evidence="4 12" id="KW-0285">Flavoprotein</keyword>
<dbReference type="Proteomes" id="UP001209540">
    <property type="component" value="Unassembled WGS sequence"/>
</dbReference>
<evidence type="ECO:0000256" key="8">
    <source>
        <dbReference type="ARBA" id="ARBA00023002"/>
    </source>
</evidence>
<feature type="domain" description="FAD-binding FR-type" evidence="14">
    <location>
        <begin position="201"/>
        <end position="447"/>
    </location>
</feature>
<dbReference type="PANTHER" id="PTHR19384:SF10">
    <property type="entry name" value="NADPH-DEPENDENT DIFLAVIN OXIDOREDUCTASE 1"/>
    <property type="match status" value="1"/>
</dbReference>
<feature type="binding site" evidence="12">
    <location>
        <position position="347"/>
    </location>
    <ligand>
        <name>FAD</name>
        <dbReference type="ChEBI" id="CHEBI:57692"/>
    </ligand>
</feature>
<keyword evidence="5 12" id="KW-0288">FMN</keyword>
<dbReference type="PRINTS" id="PR00369">
    <property type="entry name" value="FLAVODOXIN"/>
</dbReference>
<comment type="caution">
    <text evidence="12">Lacks conserved residue(s) required for the propagation of feature annotation.</text>
</comment>
<evidence type="ECO:0000256" key="1">
    <source>
        <dbReference type="ARBA" id="ARBA00001917"/>
    </source>
</evidence>
<dbReference type="SUPFAM" id="SSF52343">
    <property type="entry name" value="Ferredoxin reductase-like, C-terminal NADP-linked domain"/>
    <property type="match status" value="1"/>
</dbReference>
<dbReference type="InterPro" id="IPR023173">
    <property type="entry name" value="NADPH_Cyt_P450_Rdtase_alpha"/>
</dbReference>
<feature type="binding site" evidence="12">
    <location>
        <begin position="99"/>
        <end position="108"/>
    </location>
    <ligand>
        <name>FMN</name>
        <dbReference type="ChEBI" id="CHEBI:58210"/>
    </ligand>
</feature>
<dbReference type="Gene3D" id="2.40.30.10">
    <property type="entry name" value="Translation factors"/>
    <property type="match status" value="1"/>
</dbReference>
<dbReference type="Pfam" id="PF00175">
    <property type="entry name" value="NAD_binding_1"/>
    <property type="match status" value="1"/>
</dbReference>
<dbReference type="GO" id="GO:0016651">
    <property type="term" value="F:oxidoreductase activity, acting on NAD(P)H"/>
    <property type="evidence" value="ECO:0007669"/>
    <property type="project" value="UniProtKB-UniRule"/>
</dbReference>
<dbReference type="GO" id="GO:0050661">
    <property type="term" value="F:NADP binding"/>
    <property type="evidence" value="ECO:0007669"/>
    <property type="project" value="UniProtKB-UniRule"/>
</dbReference>
<dbReference type="InterPro" id="IPR017938">
    <property type="entry name" value="Riboflavin_synthase-like_b-brl"/>
</dbReference>
<accession>A0AAD5JYL3</accession>
<dbReference type="EC" id="1.18.1.-" evidence="12"/>
<dbReference type="Pfam" id="PF00667">
    <property type="entry name" value="FAD_binding_1"/>
    <property type="match status" value="1"/>
</dbReference>
<dbReference type="EMBL" id="JAIXMP010000016">
    <property type="protein sequence ID" value="KAI9260725.1"/>
    <property type="molecule type" value="Genomic_DNA"/>
</dbReference>
<gene>
    <name evidence="12" type="primary">TAH18</name>
    <name evidence="15" type="ORF">BDA99DRAFT_513019</name>
</gene>
<evidence type="ECO:0000256" key="7">
    <source>
        <dbReference type="ARBA" id="ARBA00022857"/>
    </source>
</evidence>
<name>A0AAD5JYL3_9FUNG</name>
<feature type="binding site" evidence="12">
    <location>
        <begin position="508"/>
        <end position="509"/>
    </location>
    <ligand>
        <name>NADP(+)</name>
        <dbReference type="ChEBI" id="CHEBI:58349"/>
    </ligand>
</feature>
<dbReference type="Gene3D" id="1.20.990.10">
    <property type="entry name" value="NADPH-cytochrome p450 Reductase, Chain A, domain 3"/>
    <property type="match status" value="1"/>
</dbReference>
<sequence length="590" mass="67816">MSQSYHDLLILFGSETGCAEDVAERIGRQARRRRFRTRVIAMDDYDKNQLIDEKLVIFVCSTTGQGDEPYNMKKFWRFLLRKNLPRDILSSLNCAVFGLGDSSYAKFNYPAKKLYKRLQQLGAYMIHTRGDGDDQHYLGLDGALDPWLKIVWEEIMEKYPLPSGVDMIPEDVLLSPSLRIELLSDITNGTTKEHAEPENLEGEFDMIVKSNERITDTTHFQDVRHLVLEAKSEAPKYEPGDIAVFTPQNIPAEVDLFLEYMGWSDLADKLIRVQKVSEDRTLPHHWPTIMTFRELFVKYLDIFGVPRRSFFEMLAHFTKDELQTERLQEFSSAEGQDDMFKYCQRPRRTLAEVLFDFKSASIPLEYILDVFPLIRPRSFSIASSSKVHPNEIDLCIAIVKYKTNLKKIRRGVCTKWVSILSPGDVIERVRISKGTMKLPPSPDIPLIAIGPGTGVAPMRAFLEQRMLDGAKENVLVFGCRYHDKDYHYKAQWLEYESLGCLKILAAFSRDQDQKLYVQDRIRQGGAMLWDLIENRQAKIVLSGSAGKMPEQVAYALKQIFMEHGGLDAEQAEGYFSTMSKTGQYQEECWS</sequence>
<dbReference type="InterPro" id="IPR003097">
    <property type="entry name" value="CysJ-like_FAD-binding"/>
</dbReference>
<dbReference type="FunFam" id="3.40.50.80:FF:000030">
    <property type="entry name" value="NADPH-dependent diflavin oxidoreductase 1"/>
    <property type="match status" value="1"/>
</dbReference>
<dbReference type="SUPFAM" id="SSF52218">
    <property type="entry name" value="Flavoproteins"/>
    <property type="match status" value="1"/>
</dbReference>
<comment type="caution">
    <text evidence="15">The sequence shown here is derived from an EMBL/GenBank/DDBJ whole genome shotgun (WGS) entry which is preliminary data.</text>
</comment>
<dbReference type="GO" id="GO:0005634">
    <property type="term" value="C:nucleus"/>
    <property type="evidence" value="ECO:0007669"/>
    <property type="project" value="UniProtKB-ARBA"/>
</dbReference>
<dbReference type="GO" id="GO:0050660">
    <property type="term" value="F:flavin adenine dinucleotide binding"/>
    <property type="evidence" value="ECO:0007669"/>
    <property type="project" value="UniProtKB-UniRule"/>
</dbReference>
<dbReference type="InterPro" id="IPR001709">
    <property type="entry name" value="Flavoprot_Pyr_Nucl_cyt_Rdtase"/>
</dbReference>
<comment type="function">
    <text evidence="10">NADPH-dependent reductase which is a central component of the cytosolic iron-sulfur (Fe-S) protein assembly (CIA) machinery. Transfers electrons from NADPH via its FAD and FMN prosthetic groups to the [2Fe-2S] cluster of CIAPIN1, another key component of the CIA machinery. In turn, this reduced cluster provides electrons for assembly of cytosolic iron-sulfur cluster proteins. It can also reduce the [2Fe-2S] cluster of CISD1 and activate this protein implicated in Fe/S cluster repair. In vitro can fully activate methionine synthase/MTR in the presence of soluble cytochrome b5/CYB5A.</text>
</comment>
<dbReference type="InterPro" id="IPR028879">
    <property type="entry name" value="NDOR1"/>
</dbReference>
<evidence type="ECO:0000256" key="5">
    <source>
        <dbReference type="ARBA" id="ARBA00022643"/>
    </source>
</evidence>
<dbReference type="InterPro" id="IPR008254">
    <property type="entry name" value="Flavodoxin/NO_synth"/>
</dbReference>
<feature type="binding site" evidence="12">
    <location>
        <position position="589"/>
    </location>
    <ligand>
        <name>FAD</name>
        <dbReference type="ChEBI" id="CHEBI:57692"/>
    </ligand>
</feature>
<keyword evidence="6 12" id="KW-0274">FAD</keyword>
<comment type="subunit">
    <text evidence="11">Interacts with CIAPIN1; as part of the cytosolic iron-sulfur (Fe-S) protein assembly (CIA) machinery. Interacts with DCPS.</text>
</comment>
<dbReference type="Pfam" id="PF00258">
    <property type="entry name" value="Flavodoxin_1"/>
    <property type="match status" value="1"/>
</dbReference>
<feature type="binding site" evidence="12">
    <location>
        <begin position="377"/>
        <end position="380"/>
    </location>
    <ligand>
        <name>FAD</name>
        <dbReference type="ChEBI" id="CHEBI:57692"/>
    </ligand>
</feature>
<keyword evidence="7 12" id="KW-0521">NADP</keyword>
<dbReference type="PROSITE" id="PS50902">
    <property type="entry name" value="FLAVODOXIN_LIKE"/>
    <property type="match status" value="1"/>
</dbReference>
<keyword evidence="8 12" id="KW-0560">Oxidoreductase</keyword>
<evidence type="ECO:0000256" key="4">
    <source>
        <dbReference type="ARBA" id="ARBA00022630"/>
    </source>
</evidence>
<feature type="domain" description="Flavodoxin-like" evidence="13">
    <location>
        <begin position="8"/>
        <end position="152"/>
    </location>
</feature>
<evidence type="ECO:0000313" key="16">
    <source>
        <dbReference type="Proteomes" id="UP001209540"/>
    </source>
</evidence>
<dbReference type="AlphaFoldDB" id="A0AAD5JYL3"/>
<feature type="binding site" evidence="12">
    <location>
        <begin position="61"/>
        <end position="64"/>
    </location>
    <ligand>
        <name>FMN</name>
        <dbReference type="ChEBI" id="CHEBI:58210"/>
    </ligand>
</feature>